<protein>
    <submittedName>
        <fullName evidence="1">Uncharacterized protein</fullName>
    </submittedName>
</protein>
<dbReference type="AlphaFoldDB" id="A0A2H0N2R0"/>
<comment type="caution">
    <text evidence="1">The sequence shown here is derived from an EMBL/GenBank/DDBJ whole genome shotgun (WGS) entry which is preliminary data.</text>
</comment>
<proteinExistence type="predicted"/>
<sequence length="100" mass="11350">MEAFQQKYPWIKEGAKFSFAKGTPKPLEGLYVEEVYSHDFTDAVFVADGFFYKSKDGSTVQMSADTQIRRVGAEGKEHNSKVNFDFLIDEIDELGIEQVT</sequence>
<gene>
    <name evidence="1" type="ORF">COV60_01695</name>
</gene>
<dbReference type="EMBL" id="PCWM01000035">
    <property type="protein sequence ID" value="PIR03189.1"/>
    <property type="molecule type" value="Genomic_DNA"/>
</dbReference>
<reference evidence="1 2" key="1">
    <citation type="submission" date="2017-09" db="EMBL/GenBank/DDBJ databases">
        <title>Depth-based differentiation of microbial function through sediment-hosted aquifers and enrichment of novel symbionts in the deep terrestrial subsurface.</title>
        <authorList>
            <person name="Probst A.J."/>
            <person name="Ladd B."/>
            <person name="Jarett J.K."/>
            <person name="Geller-Mcgrath D.E."/>
            <person name="Sieber C.M."/>
            <person name="Emerson J.B."/>
            <person name="Anantharaman K."/>
            <person name="Thomas B.C."/>
            <person name="Malmstrom R."/>
            <person name="Stieglmeier M."/>
            <person name="Klingl A."/>
            <person name="Woyke T."/>
            <person name="Ryan C.M."/>
            <person name="Banfield J.F."/>
        </authorList>
    </citation>
    <scope>NUCLEOTIDE SEQUENCE [LARGE SCALE GENOMIC DNA]</scope>
    <source>
        <strain evidence="1">CG11_big_fil_rev_8_21_14_0_20_43_7</strain>
    </source>
</reference>
<dbReference type="Proteomes" id="UP000229782">
    <property type="component" value="Unassembled WGS sequence"/>
</dbReference>
<name>A0A2H0N2R0_9BACT</name>
<organism evidence="1 2">
    <name type="scientific">Candidatus Magasanikbacteria bacterium CG11_big_fil_rev_8_21_14_0_20_43_7</name>
    <dbReference type="NCBI Taxonomy" id="1974654"/>
    <lineage>
        <taxon>Bacteria</taxon>
        <taxon>Candidatus Magasanikiibacteriota</taxon>
    </lineage>
</organism>
<accession>A0A2H0N2R0</accession>
<evidence type="ECO:0000313" key="2">
    <source>
        <dbReference type="Proteomes" id="UP000229782"/>
    </source>
</evidence>
<evidence type="ECO:0000313" key="1">
    <source>
        <dbReference type="EMBL" id="PIR03189.1"/>
    </source>
</evidence>